<dbReference type="PANTHER" id="PTHR45629">
    <property type="entry name" value="SNF2/RAD54 FAMILY MEMBER"/>
    <property type="match status" value="1"/>
</dbReference>
<dbReference type="GO" id="GO:0015616">
    <property type="term" value="F:DNA translocase activity"/>
    <property type="evidence" value="ECO:0007669"/>
    <property type="project" value="TreeGrafter"/>
</dbReference>
<dbReference type="InterPro" id="IPR038718">
    <property type="entry name" value="SNF2-like_sf"/>
</dbReference>
<organism evidence="4 5">
    <name type="scientific">Aporhodopirellula rubra</name>
    <dbReference type="NCBI Taxonomy" id="980271"/>
    <lineage>
        <taxon>Bacteria</taxon>
        <taxon>Pseudomonadati</taxon>
        <taxon>Planctomycetota</taxon>
        <taxon>Planctomycetia</taxon>
        <taxon>Pirellulales</taxon>
        <taxon>Pirellulaceae</taxon>
        <taxon>Aporhodopirellula</taxon>
    </lineage>
</organism>
<dbReference type="Pfam" id="PF00271">
    <property type="entry name" value="Helicase_C"/>
    <property type="match status" value="1"/>
</dbReference>
<keyword evidence="1" id="KW-0378">Hydrolase</keyword>
<dbReference type="RefSeq" id="WP_184309224.1">
    <property type="nucleotide sequence ID" value="NZ_JACHXU010000032.1"/>
</dbReference>
<name>A0A7W5E5I6_9BACT</name>
<dbReference type="GO" id="GO:0004674">
    <property type="term" value="F:protein serine/threonine kinase activity"/>
    <property type="evidence" value="ECO:0007669"/>
    <property type="project" value="UniProtKB-KW"/>
</dbReference>
<dbReference type="InterPro" id="IPR022138">
    <property type="entry name" value="DUF3670"/>
</dbReference>
<feature type="domain" description="Helicase ATP-binding" evidence="2">
    <location>
        <begin position="433"/>
        <end position="618"/>
    </location>
</feature>
<keyword evidence="4" id="KW-0723">Serine/threonine-protein kinase</keyword>
<reference evidence="4 5" key="1">
    <citation type="submission" date="2020-08" db="EMBL/GenBank/DDBJ databases">
        <title>Genomic Encyclopedia of Type Strains, Phase III (KMG-III): the genomes of soil and plant-associated and newly described type strains.</title>
        <authorList>
            <person name="Whitman W."/>
        </authorList>
    </citation>
    <scope>NUCLEOTIDE SEQUENCE [LARGE SCALE GENOMIC DNA]</scope>
    <source>
        <strain evidence="4 5">CECT 8075</strain>
    </source>
</reference>
<dbReference type="SUPFAM" id="SSF52540">
    <property type="entry name" value="P-loop containing nucleoside triphosphate hydrolases"/>
    <property type="match status" value="2"/>
</dbReference>
<proteinExistence type="predicted"/>
<dbReference type="EC" id="2.7.11.1" evidence="4"/>
<dbReference type="GO" id="GO:0005524">
    <property type="term" value="F:ATP binding"/>
    <property type="evidence" value="ECO:0007669"/>
    <property type="project" value="InterPro"/>
</dbReference>
<dbReference type="Pfam" id="PF00176">
    <property type="entry name" value="SNF2-rel_dom"/>
    <property type="match status" value="1"/>
</dbReference>
<dbReference type="InterPro" id="IPR049730">
    <property type="entry name" value="SNF2/RAD54-like_C"/>
</dbReference>
<dbReference type="InterPro" id="IPR000330">
    <property type="entry name" value="SNF2_N"/>
</dbReference>
<evidence type="ECO:0000313" key="4">
    <source>
        <dbReference type="EMBL" id="MBB3210109.1"/>
    </source>
</evidence>
<evidence type="ECO:0000256" key="1">
    <source>
        <dbReference type="ARBA" id="ARBA00022801"/>
    </source>
</evidence>
<dbReference type="GO" id="GO:0016787">
    <property type="term" value="F:hydrolase activity"/>
    <property type="evidence" value="ECO:0007669"/>
    <property type="project" value="UniProtKB-KW"/>
</dbReference>
<comment type="caution">
    <text evidence="4">The sequence shown here is derived from an EMBL/GenBank/DDBJ whole genome shotgun (WGS) entry which is preliminary data.</text>
</comment>
<evidence type="ECO:0000259" key="2">
    <source>
        <dbReference type="PROSITE" id="PS51192"/>
    </source>
</evidence>
<protein>
    <submittedName>
        <fullName evidence="4">Non-specific serine/threonine protein kinase</fullName>
        <ecNumber evidence="4">2.7.11.1</ecNumber>
    </submittedName>
</protein>
<dbReference type="Gene3D" id="3.40.50.10810">
    <property type="entry name" value="Tandem AAA-ATPase domain"/>
    <property type="match status" value="1"/>
</dbReference>
<dbReference type="PANTHER" id="PTHR45629:SF7">
    <property type="entry name" value="DNA EXCISION REPAIR PROTEIN ERCC-6-RELATED"/>
    <property type="match status" value="1"/>
</dbReference>
<dbReference type="Proteomes" id="UP000536179">
    <property type="component" value="Unassembled WGS sequence"/>
</dbReference>
<dbReference type="InterPro" id="IPR001650">
    <property type="entry name" value="Helicase_C-like"/>
</dbReference>
<dbReference type="CDD" id="cd18793">
    <property type="entry name" value="SF2_C_SNF"/>
    <property type="match status" value="1"/>
</dbReference>
<dbReference type="SMART" id="SM00487">
    <property type="entry name" value="DEXDc"/>
    <property type="match status" value="1"/>
</dbReference>
<dbReference type="PROSITE" id="PS51194">
    <property type="entry name" value="HELICASE_CTER"/>
    <property type="match status" value="1"/>
</dbReference>
<accession>A0A7W5E5I6</accession>
<dbReference type="AlphaFoldDB" id="A0A7W5E5I6"/>
<gene>
    <name evidence="4" type="ORF">FHS27_005955</name>
</gene>
<sequence>MTAHKIAVLPSGHLHLITATDEDVAFGIASELPVKLITAFNKSVAAGLTSLVSTACDGPLPASLHFWRDFANRYFTALRRRNATGGKDWHSPEPPDDETLREILASAPPMLGLEYATTESLREQWSGLDELTAAAATKRKGGLAGYLHSLRPEWNLLGRVTFHLAENKKNPDRPFAFLATYTQPESTGGTPRHIPLSEALKASIAAGDTKQLDALLTPVARAAETCPSIATMLQSKALFAPQAWGIGQAYEFFTSVPQLEESGVIVRVPDWWNAARPPRPQVTVRVGTKSQSVLGGDSLDLDVDVTIDGQPLTGKELAALMNAREGMALLRGKWVQVDADQLESALQQWEQLRDAHATGVGFLEGMRLLSGASITGDDVDETLQPWTRVEPGQWLAETLDALRDPSGNLQLDPNNRLNASLRPYQADGVAWLYFATKLGIGVCLADDMGLGKTIQIISLLLQLKYPETKSKKKVAAKKAKPPKGTTTNPSLLILPTSLLGNWQREVERFAPDLNLYIAHRSSVDASELKRIADNPAKELAGYDLVATTYGLARRQKWLTDVDWNLVILDEAQAIKNSGAAQTKAIKQIPARGRIVLSGTPVENHLGDLWSLFDFCSPGLLGTAAQFKQFVNAKDEADRTARLASVRRLISPYVLRRMKTDPRIVPDLPQKTEMRVDCGLTTTQVALYRAVTDDLKKSLDIASGIQRRGMVLGALMQLKQICNHPALHLKQSDFDVDASGKYSQLRSIAENIIEKQEKMLVFTQFQSMCGPISQFLAEVFGREGLILTGKTATKKRGQLVKQFQHESGPPFFVISVKAGGTGLNLTEASHVVHFDRWWNPAVEDQATDRAFRIGQKRNVLVHKFVCRGTLEERIDDMIRDKKQLSRELFGGDGKDEIQLTEMSNDQLIDFVSLDLTKAKS</sequence>
<dbReference type="SMART" id="SM00490">
    <property type="entry name" value="HELICc"/>
    <property type="match status" value="1"/>
</dbReference>
<evidence type="ECO:0000259" key="3">
    <source>
        <dbReference type="PROSITE" id="PS51194"/>
    </source>
</evidence>
<evidence type="ECO:0000313" key="5">
    <source>
        <dbReference type="Proteomes" id="UP000536179"/>
    </source>
</evidence>
<dbReference type="InterPro" id="IPR050496">
    <property type="entry name" value="SNF2_RAD54_helicase_repair"/>
</dbReference>
<dbReference type="Gene3D" id="3.40.50.300">
    <property type="entry name" value="P-loop containing nucleotide triphosphate hydrolases"/>
    <property type="match status" value="1"/>
</dbReference>
<keyword evidence="4" id="KW-0418">Kinase</keyword>
<keyword evidence="5" id="KW-1185">Reference proteome</keyword>
<dbReference type="Pfam" id="PF12419">
    <property type="entry name" value="DUF3670"/>
    <property type="match status" value="1"/>
</dbReference>
<dbReference type="InterPro" id="IPR027417">
    <property type="entry name" value="P-loop_NTPase"/>
</dbReference>
<dbReference type="InterPro" id="IPR014001">
    <property type="entry name" value="Helicase_ATP-bd"/>
</dbReference>
<keyword evidence="4" id="KW-0808">Transferase</keyword>
<feature type="domain" description="Helicase C-terminal" evidence="3">
    <location>
        <begin position="743"/>
        <end position="904"/>
    </location>
</feature>
<dbReference type="EMBL" id="JACHXU010000032">
    <property type="protein sequence ID" value="MBB3210109.1"/>
    <property type="molecule type" value="Genomic_DNA"/>
</dbReference>
<dbReference type="PROSITE" id="PS51192">
    <property type="entry name" value="HELICASE_ATP_BIND_1"/>
    <property type="match status" value="1"/>
</dbReference>